<dbReference type="Proteomes" id="UP000054567">
    <property type="component" value="Unassembled WGS sequence"/>
</dbReference>
<name>A0A0J6F4K0_COCPO</name>
<reference evidence="2 3" key="1">
    <citation type="submission" date="2007-06" db="EMBL/GenBank/DDBJ databases">
        <title>The Genome Sequence of Coccidioides posadasii RMSCC_3488.</title>
        <authorList>
            <consortium name="Coccidioides Genome Resources Consortium"/>
            <consortium name="The Broad Institute Genome Sequencing Platform"/>
            <person name="Henn M.R."/>
            <person name="Sykes S."/>
            <person name="Young S."/>
            <person name="Jaffe D."/>
            <person name="Berlin A."/>
            <person name="Alvarez P."/>
            <person name="Butler J."/>
            <person name="Gnerre S."/>
            <person name="Grabherr M."/>
            <person name="Mauceli E."/>
            <person name="Brockman W."/>
            <person name="Kodira C."/>
            <person name="Alvarado L."/>
            <person name="Zeng Q."/>
            <person name="Crawford M."/>
            <person name="Antoine C."/>
            <person name="Devon K."/>
            <person name="Galgiani J."/>
            <person name="Orsborn K."/>
            <person name="Lewis M.L."/>
            <person name="Nusbaum C."/>
            <person name="Galagan J."/>
            <person name="Birren B."/>
        </authorList>
    </citation>
    <scope>NUCLEOTIDE SEQUENCE [LARGE SCALE GENOMIC DNA]</scope>
    <source>
        <strain evidence="2 3">RMSCC 3488</strain>
    </source>
</reference>
<sequence>MTSHIPLIEKIMTFQIVLVDPPQGELGARRTKRDAAHMLPASIESTQFVQASRHRNRPSREAHRRRTTITSKADTSVTIPAHVASSQDVRTAALLGFGFASYFDFDPDRWAISHPNHNDMEPERIPDEPRDKRTGYKGVGVSLFRTWGESHKTSDADDLSQDVPKDCQFTYEVKRPWLVPSHPQD</sequence>
<evidence type="ECO:0000313" key="2">
    <source>
        <dbReference type="EMBL" id="KMM65078.1"/>
    </source>
</evidence>
<evidence type="ECO:0000256" key="1">
    <source>
        <dbReference type="SAM" id="MobiDB-lite"/>
    </source>
</evidence>
<protein>
    <submittedName>
        <fullName evidence="2">Uncharacterized protein</fullName>
    </submittedName>
</protein>
<dbReference type="EMBL" id="DS268109">
    <property type="protein sequence ID" value="KMM65078.1"/>
    <property type="molecule type" value="Genomic_DNA"/>
</dbReference>
<organism evidence="2 3">
    <name type="scientific">Coccidioides posadasii RMSCC 3488</name>
    <dbReference type="NCBI Taxonomy" id="454284"/>
    <lineage>
        <taxon>Eukaryota</taxon>
        <taxon>Fungi</taxon>
        <taxon>Dikarya</taxon>
        <taxon>Ascomycota</taxon>
        <taxon>Pezizomycotina</taxon>
        <taxon>Eurotiomycetes</taxon>
        <taxon>Eurotiomycetidae</taxon>
        <taxon>Onygenales</taxon>
        <taxon>Onygenaceae</taxon>
        <taxon>Coccidioides</taxon>
    </lineage>
</organism>
<proteinExistence type="predicted"/>
<accession>A0A0J6F4K0</accession>
<gene>
    <name evidence="2" type="ORF">CPAG_01430</name>
</gene>
<dbReference type="AlphaFoldDB" id="A0A0J6F4K0"/>
<reference evidence="3" key="2">
    <citation type="journal article" date="2009" name="Genome Res.">
        <title>Comparative genomic analyses of the human fungal pathogens Coccidioides and their relatives.</title>
        <authorList>
            <person name="Sharpton T.J."/>
            <person name="Stajich J.E."/>
            <person name="Rounsley S.D."/>
            <person name="Gardner M.J."/>
            <person name="Wortman J.R."/>
            <person name="Jordar V.S."/>
            <person name="Maiti R."/>
            <person name="Kodira C.D."/>
            <person name="Neafsey D.E."/>
            <person name="Zeng Q."/>
            <person name="Hung C.-Y."/>
            <person name="McMahan C."/>
            <person name="Muszewska A."/>
            <person name="Grynberg M."/>
            <person name="Mandel M.A."/>
            <person name="Kellner E.M."/>
            <person name="Barker B.M."/>
            <person name="Galgiani J.N."/>
            <person name="Orbach M.J."/>
            <person name="Kirkland T.N."/>
            <person name="Cole G.T."/>
            <person name="Henn M.R."/>
            <person name="Birren B.W."/>
            <person name="Taylor J.W."/>
        </authorList>
    </citation>
    <scope>NUCLEOTIDE SEQUENCE [LARGE SCALE GENOMIC DNA]</scope>
    <source>
        <strain evidence="3">RMSCC 3488</strain>
    </source>
</reference>
<evidence type="ECO:0000313" key="3">
    <source>
        <dbReference type="Proteomes" id="UP000054567"/>
    </source>
</evidence>
<reference evidence="3" key="3">
    <citation type="journal article" date="2010" name="Genome Res.">
        <title>Population genomic sequencing of Coccidioides fungi reveals recent hybridization and transposon control.</title>
        <authorList>
            <person name="Neafsey D.E."/>
            <person name="Barker B.M."/>
            <person name="Sharpton T.J."/>
            <person name="Stajich J.E."/>
            <person name="Park D.J."/>
            <person name="Whiston E."/>
            <person name="Hung C.-Y."/>
            <person name="McMahan C."/>
            <person name="White J."/>
            <person name="Sykes S."/>
            <person name="Heiman D."/>
            <person name="Young S."/>
            <person name="Zeng Q."/>
            <person name="Abouelleil A."/>
            <person name="Aftuck L."/>
            <person name="Bessette D."/>
            <person name="Brown A."/>
            <person name="FitzGerald M."/>
            <person name="Lui A."/>
            <person name="Macdonald J.P."/>
            <person name="Priest M."/>
            <person name="Orbach M.J."/>
            <person name="Galgiani J.N."/>
            <person name="Kirkland T.N."/>
            <person name="Cole G.T."/>
            <person name="Birren B.W."/>
            <person name="Henn M.R."/>
            <person name="Taylor J.W."/>
            <person name="Rounsley S.D."/>
        </authorList>
    </citation>
    <scope>NUCLEOTIDE SEQUENCE [LARGE SCALE GENOMIC DNA]</scope>
    <source>
        <strain evidence="3">RMSCC 3488</strain>
    </source>
</reference>
<feature type="region of interest" description="Disordered" evidence="1">
    <location>
        <begin position="114"/>
        <end position="135"/>
    </location>
</feature>
<dbReference type="VEuPathDB" id="FungiDB:CPAG_01430"/>
<feature type="compositionally biased region" description="Basic and acidic residues" evidence="1">
    <location>
        <begin position="114"/>
        <end position="134"/>
    </location>
</feature>